<evidence type="ECO:0000313" key="9">
    <source>
        <dbReference type="Proteomes" id="UP000696573"/>
    </source>
</evidence>
<evidence type="ECO:0000256" key="1">
    <source>
        <dbReference type="ARBA" id="ARBA00001974"/>
    </source>
</evidence>
<evidence type="ECO:0000259" key="7">
    <source>
        <dbReference type="Pfam" id="PF01494"/>
    </source>
</evidence>
<dbReference type="OrthoDB" id="417877at2759"/>
<dbReference type="GO" id="GO:0071949">
    <property type="term" value="F:FAD binding"/>
    <property type="evidence" value="ECO:0007669"/>
    <property type="project" value="InterPro"/>
</dbReference>
<evidence type="ECO:0000313" key="8">
    <source>
        <dbReference type="EMBL" id="CAH0020856.1"/>
    </source>
</evidence>
<dbReference type="Pfam" id="PF01494">
    <property type="entry name" value="FAD_binding_3"/>
    <property type="match status" value="1"/>
</dbReference>
<keyword evidence="3" id="KW-0285">Flavoprotein</keyword>
<dbReference type="PANTHER" id="PTHR46720:SF3">
    <property type="entry name" value="FAD-BINDING DOMAIN-CONTAINING PROTEIN-RELATED"/>
    <property type="match status" value="1"/>
</dbReference>
<dbReference type="InterPro" id="IPR036188">
    <property type="entry name" value="FAD/NAD-bd_sf"/>
</dbReference>
<dbReference type="GO" id="GO:0004497">
    <property type="term" value="F:monooxygenase activity"/>
    <property type="evidence" value="ECO:0007669"/>
    <property type="project" value="UniProtKB-KW"/>
</dbReference>
<feature type="domain" description="FAD-binding" evidence="7">
    <location>
        <begin position="39"/>
        <end position="264"/>
    </location>
</feature>
<dbReference type="InterPro" id="IPR051104">
    <property type="entry name" value="FAD_monoxygenase"/>
</dbReference>
<comment type="caution">
    <text evidence="8">The sequence shown here is derived from an EMBL/GenBank/DDBJ whole genome shotgun (WGS) entry which is preliminary data.</text>
</comment>
<proteinExistence type="inferred from homology"/>
<evidence type="ECO:0000256" key="3">
    <source>
        <dbReference type="ARBA" id="ARBA00022630"/>
    </source>
</evidence>
<dbReference type="PRINTS" id="PR00420">
    <property type="entry name" value="RNGMNOXGNASE"/>
</dbReference>
<comment type="similarity">
    <text evidence="2">Belongs to the paxM FAD-dependent monooxygenase family.</text>
</comment>
<keyword evidence="4" id="KW-0274">FAD</keyword>
<protein>
    <recommendedName>
        <fullName evidence="7">FAD-binding domain-containing protein</fullName>
    </recommendedName>
</protein>
<evidence type="ECO:0000256" key="2">
    <source>
        <dbReference type="ARBA" id="ARBA00007992"/>
    </source>
</evidence>
<keyword evidence="9" id="KW-1185">Reference proteome</keyword>
<dbReference type="AlphaFoldDB" id="A0A9N9YES5"/>
<accession>A0A9N9YES5</accession>
<keyword evidence="6" id="KW-0503">Monooxygenase</keyword>
<gene>
    <name evidence="8" type="ORF">CRHIZ90672A_00018674</name>
</gene>
<dbReference type="Proteomes" id="UP000696573">
    <property type="component" value="Unassembled WGS sequence"/>
</dbReference>
<dbReference type="GO" id="GO:0044550">
    <property type="term" value="P:secondary metabolite biosynthetic process"/>
    <property type="evidence" value="ECO:0007669"/>
    <property type="project" value="TreeGrafter"/>
</dbReference>
<sequence>MEQSSQKGIPPKYQSCRMTRSKLQTALLRSVDQAHIHVSKKLMDIQHTADNRVRIFFKDGSSNEVDLLIAADGLRSIIRRKVFPDHVPKFNGQSAYRTIVSKAEASNIKELPFAQVFWEHISGAWVMTCPLGDDDFEVTARIRRTREGEDPKSWGRPFDLHELLKEYDDFCLPVGQILQLAAKGQTQEFDLFSSRRLDSVISRGCIAFIGDAAHPMLGNFGSGAAFALQDVYTLAKVLEWSMQRSIALSGALIKFDSIRSPFYQRLYEVLDKFSQVKSVAQIEEGSIDERISRHVLRMSQAAVTWVVHYRIDEEVARALSEVDVDAVHSQPMDRLRQLPRRG</sequence>
<keyword evidence="5" id="KW-0560">Oxidoreductase</keyword>
<evidence type="ECO:0000256" key="5">
    <source>
        <dbReference type="ARBA" id="ARBA00023002"/>
    </source>
</evidence>
<evidence type="ECO:0000256" key="6">
    <source>
        <dbReference type="ARBA" id="ARBA00023033"/>
    </source>
</evidence>
<dbReference type="InterPro" id="IPR002938">
    <property type="entry name" value="FAD-bd"/>
</dbReference>
<comment type="cofactor">
    <cofactor evidence="1">
        <name>FAD</name>
        <dbReference type="ChEBI" id="CHEBI:57692"/>
    </cofactor>
</comment>
<dbReference type="Gene3D" id="3.50.50.60">
    <property type="entry name" value="FAD/NAD(P)-binding domain"/>
    <property type="match status" value="1"/>
</dbReference>
<dbReference type="EMBL" id="CABFNQ020000646">
    <property type="protein sequence ID" value="CAH0020856.1"/>
    <property type="molecule type" value="Genomic_DNA"/>
</dbReference>
<reference evidence="8" key="1">
    <citation type="submission" date="2021-10" db="EMBL/GenBank/DDBJ databases">
        <authorList>
            <person name="Piombo E."/>
        </authorList>
    </citation>
    <scope>NUCLEOTIDE SEQUENCE</scope>
</reference>
<dbReference type="PANTHER" id="PTHR46720">
    <property type="entry name" value="HYDROXYLASE, PUTATIVE (AFU_ORTHOLOGUE AFUA_3G01460)-RELATED"/>
    <property type="match status" value="1"/>
</dbReference>
<organism evidence="8 9">
    <name type="scientific">Clonostachys rhizophaga</name>
    <dbReference type="NCBI Taxonomy" id="160324"/>
    <lineage>
        <taxon>Eukaryota</taxon>
        <taxon>Fungi</taxon>
        <taxon>Dikarya</taxon>
        <taxon>Ascomycota</taxon>
        <taxon>Pezizomycotina</taxon>
        <taxon>Sordariomycetes</taxon>
        <taxon>Hypocreomycetidae</taxon>
        <taxon>Hypocreales</taxon>
        <taxon>Bionectriaceae</taxon>
        <taxon>Clonostachys</taxon>
    </lineage>
</organism>
<evidence type="ECO:0000256" key="4">
    <source>
        <dbReference type="ARBA" id="ARBA00022827"/>
    </source>
</evidence>
<dbReference type="SUPFAM" id="SSF51905">
    <property type="entry name" value="FAD/NAD(P)-binding domain"/>
    <property type="match status" value="1"/>
</dbReference>
<name>A0A9N9YES5_9HYPO</name>